<dbReference type="Pfam" id="PF09608">
    <property type="entry name" value="Alph_Pro_TM"/>
    <property type="match status" value="1"/>
</dbReference>
<keyword evidence="1" id="KW-0812">Transmembrane</keyword>
<gene>
    <name evidence="2" type="ORF">EJ913_08645</name>
</gene>
<feature type="transmembrane region" description="Helical" evidence="1">
    <location>
        <begin position="231"/>
        <end position="252"/>
    </location>
</feature>
<dbReference type="RefSeq" id="WP_126996791.1">
    <property type="nucleotide sequence ID" value="NZ_JBNPXW010000004.1"/>
</dbReference>
<keyword evidence="1" id="KW-0472">Membrane</keyword>
<evidence type="ECO:0000256" key="1">
    <source>
        <dbReference type="SAM" id="Phobius"/>
    </source>
</evidence>
<accession>A0A433JBA3</accession>
<proteinExistence type="predicted"/>
<protein>
    <recommendedName>
        <fullName evidence="4">TIGR02186 family protein</fullName>
    </recommendedName>
</protein>
<reference evidence="2 3" key="1">
    <citation type="submission" date="2018-12" db="EMBL/GenBank/DDBJ databases">
        <authorList>
            <person name="Yang Y."/>
        </authorList>
    </citation>
    <scope>NUCLEOTIDE SEQUENCE [LARGE SCALE GENOMIC DNA]</scope>
    <source>
        <strain evidence="2 3">GSF71</strain>
    </source>
</reference>
<organism evidence="2 3">
    <name type="scientific">Azospirillum doebereinerae</name>
    <dbReference type="NCBI Taxonomy" id="92933"/>
    <lineage>
        <taxon>Bacteria</taxon>
        <taxon>Pseudomonadati</taxon>
        <taxon>Pseudomonadota</taxon>
        <taxon>Alphaproteobacteria</taxon>
        <taxon>Rhodospirillales</taxon>
        <taxon>Azospirillaceae</taxon>
        <taxon>Azospirillum</taxon>
    </lineage>
</organism>
<evidence type="ECO:0000313" key="2">
    <source>
        <dbReference type="EMBL" id="RUQ73717.1"/>
    </source>
</evidence>
<name>A0A433JBA3_9PROT</name>
<dbReference type="Proteomes" id="UP000280346">
    <property type="component" value="Unassembled WGS sequence"/>
</dbReference>
<comment type="caution">
    <text evidence="2">The sequence shown here is derived from an EMBL/GenBank/DDBJ whole genome shotgun (WGS) entry which is preliminary data.</text>
</comment>
<dbReference type="AlphaFoldDB" id="A0A433JBA3"/>
<dbReference type="OrthoDB" id="9815212at2"/>
<dbReference type="InterPro" id="IPR019088">
    <property type="entry name" value="CHP02186-rel_TM"/>
</dbReference>
<evidence type="ECO:0008006" key="4">
    <source>
        <dbReference type="Google" id="ProtNLM"/>
    </source>
</evidence>
<dbReference type="EMBL" id="RZIJ01000005">
    <property type="protein sequence ID" value="RUQ73717.1"/>
    <property type="molecule type" value="Genomic_DNA"/>
</dbReference>
<evidence type="ECO:0000313" key="3">
    <source>
        <dbReference type="Proteomes" id="UP000280346"/>
    </source>
</evidence>
<keyword evidence="1" id="KW-1133">Transmembrane helix</keyword>
<sequence>MVSVAKRRAVQAVAALGGLLLGGTVAANVWAQQLVADLSSHLIAITTGFTGTEVVLFGTTDGAGDVAIVVTGPRGSATVRRKERIAGMWINTDSARFEQVPGFYTVATSRPLDQLVGRPVLERHQIGLPQLQLGPRETLDPQELAAFRAALIRNKQRAGLYALTFGQVAFLGERLFRTNIYFPANVPTGLYNVEALLIRDGEVVSAQTTPLVVSKIGFSAEVYDIARHRPITYGVVAVVGAIAAGWAAGAAFRRV</sequence>
<keyword evidence="3" id="KW-1185">Reference proteome</keyword>